<protein>
    <submittedName>
        <fullName evidence="3">DUF1971 domain-containing protein</fullName>
    </submittedName>
</protein>
<sequence>MTSVGKASGGPQPYRSTPVFDSDSLPKALRARHDTKAGVWGHICVLEGRLKLTVLDPPGESILEPGRPGIVLPQQPHFVTPLGEMRMQVHFYTEPPPA</sequence>
<dbReference type="OrthoDB" id="7282222at2"/>
<reference evidence="3 4" key="1">
    <citation type="submission" date="2019-12" db="EMBL/GenBank/DDBJ databases">
        <title>Genomic-based taxomic classification of the family Erythrobacteraceae.</title>
        <authorList>
            <person name="Xu L."/>
        </authorList>
    </citation>
    <scope>NUCLEOTIDE SEQUENCE [LARGE SCALE GENOMIC DNA]</scope>
    <source>
        <strain evidence="3 4">KEMB 9005-328</strain>
    </source>
</reference>
<feature type="region of interest" description="Disordered" evidence="1">
    <location>
        <begin position="1"/>
        <end position="24"/>
    </location>
</feature>
<evidence type="ECO:0000259" key="2">
    <source>
        <dbReference type="Pfam" id="PF09313"/>
    </source>
</evidence>
<evidence type="ECO:0000256" key="1">
    <source>
        <dbReference type="SAM" id="MobiDB-lite"/>
    </source>
</evidence>
<dbReference type="EMBL" id="WTYA01000008">
    <property type="protein sequence ID" value="MXP29309.1"/>
    <property type="molecule type" value="Genomic_DNA"/>
</dbReference>
<dbReference type="Pfam" id="PF09313">
    <property type="entry name" value="TehB-like"/>
    <property type="match status" value="1"/>
</dbReference>
<evidence type="ECO:0000313" key="3">
    <source>
        <dbReference type="EMBL" id="MXP29309.1"/>
    </source>
</evidence>
<dbReference type="RefSeq" id="WP_160753617.1">
    <property type="nucleotide sequence ID" value="NZ_WTYA01000008.1"/>
</dbReference>
<dbReference type="InterPro" id="IPR014710">
    <property type="entry name" value="RmlC-like_jellyroll"/>
</dbReference>
<dbReference type="SUPFAM" id="SSF51197">
    <property type="entry name" value="Clavaminate synthase-like"/>
    <property type="match status" value="1"/>
</dbReference>
<keyword evidence="4" id="KW-1185">Reference proteome</keyword>
<dbReference type="Proteomes" id="UP000439780">
    <property type="component" value="Unassembled WGS sequence"/>
</dbReference>
<accession>A0A845AIN9</accession>
<comment type="caution">
    <text evidence="3">The sequence shown here is derived from an EMBL/GenBank/DDBJ whole genome shotgun (WGS) entry which is preliminary data.</text>
</comment>
<organism evidence="3 4">
    <name type="scientific">Qipengyuania algicida</name>
    <dbReference type="NCBI Taxonomy" id="1836209"/>
    <lineage>
        <taxon>Bacteria</taxon>
        <taxon>Pseudomonadati</taxon>
        <taxon>Pseudomonadota</taxon>
        <taxon>Alphaproteobacteria</taxon>
        <taxon>Sphingomonadales</taxon>
        <taxon>Erythrobacteraceae</taxon>
        <taxon>Qipengyuania</taxon>
    </lineage>
</organism>
<proteinExistence type="predicted"/>
<feature type="domain" description="TehB/YeaR-like" evidence="2">
    <location>
        <begin position="15"/>
        <end position="89"/>
    </location>
</feature>
<dbReference type="InterPro" id="IPR015392">
    <property type="entry name" value="TehB/YeaR-like_dom"/>
</dbReference>
<gene>
    <name evidence="3" type="ORF">GRI58_10800</name>
</gene>
<dbReference type="AlphaFoldDB" id="A0A845AIN9"/>
<dbReference type="Gene3D" id="2.60.120.10">
    <property type="entry name" value="Jelly Rolls"/>
    <property type="match status" value="1"/>
</dbReference>
<name>A0A845AIN9_9SPHN</name>
<evidence type="ECO:0000313" key="4">
    <source>
        <dbReference type="Proteomes" id="UP000439780"/>
    </source>
</evidence>